<dbReference type="InParanoid" id="A0A1E1KRT7"/>
<dbReference type="AlphaFoldDB" id="A0A1E1KRT7"/>
<evidence type="ECO:0000313" key="3">
    <source>
        <dbReference type="Proteomes" id="UP000178129"/>
    </source>
</evidence>
<reference evidence="3" key="1">
    <citation type="submission" date="2016-03" db="EMBL/GenBank/DDBJ databases">
        <authorList>
            <person name="Ploux O."/>
        </authorList>
    </citation>
    <scope>NUCLEOTIDE SEQUENCE [LARGE SCALE GENOMIC DNA]</scope>
    <source>
        <strain evidence="3">UK7</strain>
    </source>
</reference>
<dbReference type="Proteomes" id="UP000178129">
    <property type="component" value="Unassembled WGS sequence"/>
</dbReference>
<comment type="caution">
    <text evidence="2">The sequence shown here is derived from an EMBL/GenBank/DDBJ whole genome shotgun (WGS) entry which is preliminary data.</text>
</comment>
<gene>
    <name evidence="2" type="ORF">RCO7_03088</name>
</gene>
<organism evidence="2 3">
    <name type="scientific">Rhynchosporium graminicola</name>
    <dbReference type="NCBI Taxonomy" id="2792576"/>
    <lineage>
        <taxon>Eukaryota</taxon>
        <taxon>Fungi</taxon>
        <taxon>Dikarya</taxon>
        <taxon>Ascomycota</taxon>
        <taxon>Pezizomycotina</taxon>
        <taxon>Leotiomycetes</taxon>
        <taxon>Helotiales</taxon>
        <taxon>Ploettnerulaceae</taxon>
        <taxon>Rhynchosporium</taxon>
    </lineage>
</organism>
<name>A0A1E1KRT7_9HELO</name>
<proteinExistence type="predicted"/>
<dbReference type="EMBL" id="FJUW01000020">
    <property type="protein sequence ID" value="CZT00723.1"/>
    <property type="molecule type" value="Genomic_DNA"/>
</dbReference>
<evidence type="ECO:0000313" key="2">
    <source>
        <dbReference type="EMBL" id="CZT00723.1"/>
    </source>
</evidence>
<accession>A0A1E1KRT7</accession>
<protein>
    <submittedName>
        <fullName evidence="2">Uncharacterized protein</fullName>
    </submittedName>
</protein>
<feature type="region of interest" description="Disordered" evidence="1">
    <location>
        <begin position="199"/>
        <end position="274"/>
    </location>
</feature>
<feature type="compositionally biased region" description="Low complexity" evidence="1">
    <location>
        <begin position="212"/>
        <end position="227"/>
    </location>
</feature>
<sequence length="309" mass="33489">MDGPINENVTKILSKVATYGSAITSVVTNHMITAKRIPEGLEGAVNIINATVATLQQVSSHLVAETVILDFQQERKPLSRESVQYVRLLAIECAVALVKIGPIAGDRCLNREELRAKRKLKRKSPAKRDLDVGSDIDIDSLSLDTAAFAEAVEKAVVSANWLCVSPSNQVDIRSVIAFHERVIRTAGVIGIEAPGQQDIGSVRRRYGRSDSDSGTDSHSSSSYSTSDSNRDSSDHKRKKSKKSPGKLAPPTRKRKPVEHVLKPTHSFGQGSIPFQRIPIDPPPVVLQNGGGRAYVSHASETNYAGTSYT</sequence>
<keyword evidence="3" id="KW-1185">Reference proteome</keyword>
<evidence type="ECO:0000256" key="1">
    <source>
        <dbReference type="SAM" id="MobiDB-lite"/>
    </source>
</evidence>
<dbReference type="STRING" id="914237.A0A1E1KRT7"/>
<feature type="compositionally biased region" description="Basic residues" evidence="1">
    <location>
        <begin position="235"/>
        <end position="244"/>
    </location>
</feature>